<dbReference type="InterPro" id="IPR026058">
    <property type="entry name" value="LIPIN"/>
</dbReference>
<dbReference type="Pfam" id="PF08235">
    <property type="entry name" value="LNS2"/>
    <property type="match status" value="2"/>
</dbReference>
<dbReference type="InterPro" id="IPR031315">
    <property type="entry name" value="LNS2/PITP"/>
</dbReference>
<gene>
    <name evidence="4" type="ORF">ILEXP_LOCUS46863</name>
</gene>
<dbReference type="Proteomes" id="UP001642360">
    <property type="component" value="Unassembled WGS sequence"/>
</dbReference>
<evidence type="ECO:0000256" key="2">
    <source>
        <dbReference type="SAM" id="MobiDB-lite"/>
    </source>
</evidence>
<dbReference type="AlphaFoldDB" id="A0ABC8UAH7"/>
<evidence type="ECO:0000259" key="3">
    <source>
        <dbReference type="SMART" id="SM00775"/>
    </source>
</evidence>
<protein>
    <recommendedName>
        <fullName evidence="3">LNS2/PITP domain-containing protein</fullName>
    </recommendedName>
</protein>
<feature type="domain" description="LNS2/PITP" evidence="3">
    <location>
        <begin position="867"/>
        <end position="966"/>
    </location>
</feature>
<feature type="domain" description="LNS2/PITP" evidence="3">
    <location>
        <begin position="967"/>
        <end position="1114"/>
    </location>
</feature>
<dbReference type="EMBL" id="CAUOFW020006946">
    <property type="protein sequence ID" value="CAK9177000.1"/>
    <property type="molecule type" value="Genomic_DNA"/>
</dbReference>
<comment type="caution">
    <text evidence="4">The sequence shown here is derived from an EMBL/GenBank/DDBJ whole genome shotgun (WGS) entry which is preliminary data.</text>
</comment>
<keyword evidence="5" id="KW-1185">Reference proteome</keyword>
<dbReference type="PANTHER" id="PTHR12181:SF12">
    <property type="entry name" value="PHOSPHATIDATE PHOSPHATASE"/>
    <property type="match status" value="1"/>
</dbReference>
<organism evidence="4 5">
    <name type="scientific">Ilex paraguariensis</name>
    <name type="common">yerba mate</name>
    <dbReference type="NCBI Taxonomy" id="185542"/>
    <lineage>
        <taxon>Eukaryota</taxon>
        <taxon>Viridiplantae</taxon>
        <taxon>Streptophyta</taxon>
        <taxon>Embryophyta</taxon>
        <taxon>Tracheophyta</taxon>
        <taxon>Spermatophyta</taxon>
        <taxon>Magnoliopsida</taxon>
        <taxon>eudicotyledons</taxon>
        <taxon>Gunneridae</taxon>
        <taxon>Pentapetalae</taxon>
        <taxon>asterids</taxon>
        <taxon>campanulids</taxon>
        <taxon>Aquifoliales</taxon>
        <taxon>Aquifoliaceae</taxon>
        <taxon>Ilex</taxon>
    </lineage>
</organism>
<dbReference type="SUPFAM" id="SSF56784">
    <property type="entry name" value="HAD-like"/>
    <property type="match status" value="2"/>
</dbReference>
<dbReference type="InterPro" id="IPR013209">
    <property type="entry name" value="LNS2"/>
</dbReference>
<evidence type="ECO:0000313" key="4">
    <source>
        <dbReference type="EMBL" id="CAK9177000.1"/>
    </source>
</evidence>
<feature type="region of interest" description="Disordered" evidence="2">
    <location>
        <begin position="218"/>
        <end position="286"/>
    </location>
</feature>
<name>A0ABC8UAH7_9AQUA</name>
<feature type="region of interest" description="Disordered" evidence="2">
    <location>
        <begin position="96"/>
        <end position="128"/>
    </location>
</feature>
<evidence type="ECO:0000256" key="1">
    <source>
        <dbReference type="ARBA" id="ARBA00005476"/>
    </source>
</evidence>
<sequence>MYAVERLGNYITRGVYTVSGPFHPFGGAVDIIVVKQQDGSFKSSPWYVRFGKFQGVLKTKEKVVNISVNGAEADFHMYLDHKGEAYFLREVDVEEGESVSSPSSSGEDTDGQSRSRRPLKSKSSNYDADQSNSVAEIDISNVKVMARTNSRRSQILGFMFGRKSMKEDSFQKEEDAAGVVRADSLERAEIAADLLEVRWSTNLASSRLRKDNTLKLSTPDVCDGEADKDLDTNDQQSKVDSLVDDNKEYGLDNLVSNGETASPDHEMGNRSCSSFEEQESSDGETGVEMSCLITECVIRTSTIGQSGLEDNNGLNSETSRNNDVLGVTNAEHEQSAVISGIETHVLQIPDSTELEGCSSRKLNDEKVLDDKDASVSNGVVSKEENGADTLQSLFPAETSESSRIGFDGFAEQENAIFCISCGGCGEVCVHAETWHKTAELISELNSHPQAGLLAAKEPSNCERFLGDKNCGNVLDDAKILEREETSLNSSAHSIVTEMYSQMVNVHPIGGSTEVVASHNTFTISGFSNSVNHAKDENSTREKNIPGEIQSYLEPVGGIQEFSGDCVQTESINISPPKGSREDLLFGDMDDFKLTEVQCVSLFPDLVENENYASITPRGTKAAIESLSSSCEPDSSTDKLIHEKLPNDVEELRISKTISSEINIPTSGKVLGEEVGQVVKSLPNMWSHGNDLVTHNLHHSLGHSVDSNSKISKWTTLRRNVSSFIKSDVDNEDKLSQAQPTIEEAKISEAIGDPSKAIDASSGNWKLWPFPFKQSRNMNITQPTLNITTNPDSENALNSSSSMNKEKDEPKSKVNKRKIRVGSPTSEQLASLNLKEGRNAVKFTFSTAMLGKQQVEAIIYLWRWDTRIVISDVDGTITKSDVLGQFMPLVGRDWSQTGVTHLFSAIKENGYQLLFLSARAISQAYHTRQFLFNLTQDGKVLPDGPVVISPDGLFPSLFREDYVPSLFILRSDVLGQFMPLVGRDWSQTGVTHLFSAIKENGYQLLFLSARAISQAYHTRQFLFNLTQDGKVLPDGPVVISPDGLFPSLFREVIRRAPHEFKIACLEDIKALFPFDRNPFYAGFGNRDTDEFSYLKVGIPKGKIFIINPKGEVAVNHRVHTRSYTTLHDLVHDMFPPMSSSEQEDFNSWNYWKLPPAMDI</sequence>
<accession>A0ABC8UAH7</accession>
<dbReference type="SMART" id="SM00775">
    <property type="entry name" value="LNS2"/>
    <property type="match status" value="2"/>
</dbReference>
<feature type="compositionally biased region" description="Polar residues" evidence="2">
    <location>
        <begin position="782"/>
        <end position="802"/>
    </location>
</feature>
<dbReference type="InterPro" id="IPR036412">
    <property type="entry name" value="HAD-like_sf"/>
</dbReference>
<evidence type="ECO:0000313" key="5">
    <source>
        <dbReference type="Proteomes" id="UP001642360"/>
    </source>
</evidence>
<proteinExistence type="inferred from homology"/>
<reference evidence="4 5" key="1">
    <citation type="submission" date="2024-02" db="EMBL/GenBank/DDBJ databases">
        <authorList>
            <person name="Vignale AGUSTIN F."/>
            <person name="Sosa J E."/>
            <person name="Modenutti C."/>
        </authorList>
    </citation>
    <scope>NUCLEOTIDE SEQUENCE [LARGE SCALE GENOMIC DNA]</scope>
</reference>
<dbReference type="PANTHER" id="PTHR12181">
    <property type="entry name" value="LIPIN"/>
    <property type="match status" value="1"/>
</dbReference>
<feature type="region of interest" description="Disordered" evidence="2">
    <location>
        <begin position="782"/>
        <end position="823"/>
    </location>
</feature>
<comment type="similarity">
    <text evidence="1">Belongs to the lipin family.</text>
</comment>
<dbReference type="Pfam" id="PF04571">
    <property type="entry name" value="Lipin_N"/>
    <property type="match status" value="1"/>
</dbReference>
<dbReference type="InterPro" id="IPR007651">
    <property type="entry name" value="Lipin_N"/>
</dbReference>